<feature type="chain" id="PRO_5020186870" evidence="2">
    <location>
        <begin position="28"/>
        <end position="157"/>
    </location>
</feature>
<sequence>MFIRKLARGAVAIALLVALAIPNSTLAAPSDDPSRDAAQTGGFASVPVPTATTLPAPTRPAAPATTQFPSAPVPTSKPSYATAPPSATGRPQPRPGYRRGGSYRGRRSARLGSNDINADIEQLKAKFAKLGINDPSRLAALFGGFAKVKPPTEQKSA</sequence>
<evidence type="ECO:0000313" key="4">
    <source>
        <dbReference type="Proteomes" id="UP000271241"/>
    </source>
</evidence>
<dbReference type="Proteomes" id="UP000271241">
    <property type="component" value="Unassembled WGS sequence"/>
</dbReference>
<gene>
    <name evidence="3" type="ORF">THASP1DRAFT_28852</name>
</gene>
<keyword evidence="4" id="KW-1185">Reference proteome</keyword>
<dbReference type="AlphaFoldDB" id="A0A4P9XTN4"/>
<evidence type="ECO:0000256" key="1">
    <source>
        <dbReference type="SAM" id="MobiDB-lite"/>
    </source>
</evidence>
<reference evidence="4" key="1">
    <citation type="journal article" date="2018" name="Nat. Microbiol.">
        <title>Leveraging single-cell genomics to expand the fungal tree of life.</title>
        <authorList>
            <person name="Ahrendt S.R."/>
            <person name="Quandt C.A."/>
            <person name="Ciobanu D."/>
            <person name="Clum A."/>
            <person name="Salamov A."/>
            <person name="Andreopoulos B."/>
            <person name="Cheng J.F."/>
            <person name="Woyke T."/>
            <person name="Pelin A."/>
            <person name="Henrissat B."/>
            <person name="Reynolds N.K."/>
            <person name="Benny G.L."/>
            <person name="Smith M.E."/>
            <person name="James T.Y."/>
            <person name="Grigoriev I.V."/>
        </authorList>
    </citation>
    <scope>NUCLEOTIDE SEQUENCE [LARGE SCALE GENOMIC DNA]</scope>
    <source>
        <strain evidence="4">RSA 1356</strain>
    </source>
</reference>
<evidence type="ECO:0000256" key="2">
    <source>
        <dbReference type="SAM" id="SignalP"/>
    </source>
</evidence>
<feature type="signal peptide" evidence="2">
    <location>
        <begin position="1"/>
        <end position="27"/>
    </location>
</feature>
<feature type="region of interest" description="Disordered" evidence="1">
    <location>
        <begin position="26"/>
        <end position="114"/>
    </location>
</feature>
<keyword evidence="2" id="KW-0732">Signal</keyword>
<dbReference type="EMBL" id="KZ992520">
    <property type="protein sequence ID" value="RKP09352.1"/>
    <property type="molecule type" value="Genomic_DNA"/>
</dbReference>
<protein>
    <submittedName>
        <fullName evidence="3">Uncharacterized protein</fullName>
    </submittedName>
</protein>
<accession>A0A4P9XTN4</accession>
<name>A0A4P9XTN4_9FUNG</name>
<evidence type="ECO:0000313" key="3">
    <source>
        <dbReference type="EMBL" id="RKP09352.1"/>
    </source>
</evidence>
<feature type="compositionally biased region" description="Low complexity" evidence="1">
    <location>
        <begin position="44"/>
        <end position="66"/>
    </location>
</feature>
<proteinExistence type="predicted"/>
<organism evidence="3 4">
    <name type="scientific">Thamnocephalis sphaerospora</name>
    <dbReference type="NCBI Taxonomy" id="78915"/>
    <lineage>
        <taxon>Eukaryota</taxon>
        <taxon>Fungi</taxon>
        <taxon>Fungi incertae sedis</taxon>
        <taxon>Zoopagomycota</taxon>
        <taxon>Zoopagomycotina</taxon>
        <taxon>Zoopagomycetes</taxon>
        <taxon>Zoopagales</taxon>
        <taxon>Sigmoideomycetaceae</taxon>
        <taxon>Thamnocephalis</taxon>
    </lineage>
</organism>